<dbReference type="CDD" id="cd21445">
    <property type="entry name" value="SNARE_NTD_AtSYP61-like"/>
    <property type="match status" value="1"/>
</dbReference>
<dbReference type="SUPFAM" id="SSF47661">
    <property type="entry name" value="t-snare proteins"/>
    <property type="match status" value="1"/>
</dbReference>
<evidence type="ECO:0000256" key="5">
    <source>
        <dbReference type="ARBA" id="ARBA00022927"/>
    </source>
</evidence>
<dbReference type="PROSITE" id="PS50192">
    <property type="entry name" value="T_SNARE"/>
    <property type="match status" value="1"/>
</dbReference>
<feature type="coiled-coil region" evidence="9">
    <location>
        <begin position="179"/>
        <end position="206"/>
    </location>
</feature>
<reference evidence="13" key="1">
    <citation type="submission" date="2021-01" db="EMBL/GenBank/DDBJ databases">
        <authorList>
            <person name="Corre E."/>
            <person name="Pelletier E."/>
            <person name="Niang G."/>
            <person name="Scheremetjew M."/>
            <person name="Finn R."/>
            <person name="Kale V."/>
            <person name="Holt S."/>
            <person name="Cochrane G."/>
            <person name="Meng A."/>
            <person name="Brown T."/>
            <person name="Cohen L."/>
        </authorList>
    </citation>
    <scope>NUCLEOTIDE SEQUENCE</scope>
    <source>
        <strain evidence="13">Clade-A-BCC118000</strain>
    </source>
</reference>
<evidence type="ECO:0000313" key="13">
    <source>
        <dbReference type="EMBL" id="CAD8224853.1"/>
    </source>
</evidence>
<feature type="domain" description="T-SNARE coiled-coil homology" evidence="12">
    <location>
        <begin position="141"/>
        <end position="203"/>
    </location>
</feature>
<dbReference type="Gene3D" id="1.20.5.110">
    <property type="match status" value="1"/>
</dbReference>
<evidence type="ECO:0000256" key="9">
    <source>
        <dbReference type="SAM" id="Coils"/>
    </source>
</evidence>
<feature type="compositionally biased region" description="Low complexity" evidence="10">
    <location>
        <begin position="118"/>
        <end position="128"/>
    </location>
</feature>
<dbReference type="SUPFAM" id="SSF58038">
    <property type="entry name" value="SNARE fusion complex"/>
    <property type="match status" value="1"/>
</dbReference>
<keyword evidence="9" id="KW-0175">Coiled coil</keyword>
<keyword evidence="6 11" id="KW-1133">Transmembrane helix</keyword>
<dbReference type="PANTHER" id="PTHR12791">
    <property type="entry name" value="GOLGI SNARE BET1-RELATED"/>
    <property type="match status" value="1"/>
</dbReference>
<dbReference type="SMART" id="SM00397">
    <property type="entry name" value="t_SNARE"/>
    <property type="match status" value="1"/>
</dbReference>
<keyword evidence="7" id="KW-0333">Golgi apparatus</keyword>
<keyword evidence="5" id="KW-0653">Protein transport</keyword>
<keyword evidence="3" id="KW-0813">Transport</keyword>
<sequence length="232" mass="25658">MTDARRYDRANDPYYVVRDEIARHVDDLARRARSGAASATVSAALERDIESARWELDELDRAIAVAERESARYKLDAREIDERKRWSARAREAVDEAMATTRARARAGRANGDGDGDANGTTTRTAGDAGVGEAGFDDHQQLLVRRQDEDLDDISASITRIGQVGLTIGEELASQSKMLEDLDEDVDGVNARLAAAERKMRDVLKKVGLRGQLCVIFFLTVVLFVLFAIAFQ</sequence>
<dbReference type="AlphaFoldDB" id="A0A7R9XTB7"/>
<dbReference type="OMA" id="KMAMVMK"/>
<feature type="coiled-coil region" evidence="9">
    <location>
        <begin position="42"/>
        <end position="83"/>
    </location>
</feature>
<keyword evidence="4 11" id="KW-0812">Transmembrane</keyword>
<comment type="similarity">
    <text evidence="2">Belongs to the syntaxin family.</text>
</comment>
<dbReference type="GO" id="GO:0000139">
    <property type="term" value="C:Golgi membrane"/>
    <property type="evidence" value="ECO:0007669"/>
    <property type="project" value="UniProtKB-SubCell"/>
</dbReference>
<name>A0A7R9XTB7_9CHLO</name>
<proteinExistence type="inferred from homology"/>
<evidence type="ECO:0000259" key="12">
    <source>
        <dbReference type="PROSITE" id="PS50192"/>
    </source>
</evidence>
<accession>A0A7R9XTB7</accession>
<keyword evidence="8 11" id="KW-0472">Membrane</keyword>
<gene>
    <name evidence="13" type="ORF">OLUC0939_LOCUS5593</name>
</gene>
<evidence type="ECO:0000256" key="6">
    <source>
        <dbReference type="ARBA" id="ARBA00022989"/>
    </source>
</evidence>
<dbReference type="Pfam" id="PF09177">
    <property type="entry name" value="STX6_10_61_N"/>
    <property type="match status" value="1"/>
</dbReference>
<dbReference type="GO" id="GO:0005802">
    <property type="term" value="C:trans-Golgi network"/>
    <property type="evidence" value="ECO:0007669"/>
    <property type="project" value="UniProtKB-ARBA"/>
</dbReference>
<evidence type="ECO:0000256" key="1">
    <source>
        <dbReference type="ARBA" id="ARBA00004409"/>
    </source>
</evidence>
<dbReference type="Pfam" id="PF05739">
    <property type="entry name" value="SNARE"/>
    <property type="match status" value="1"/>
</dbReference>
<dbReference type="InterPro" id="IPR000727">
    <property type="entry name" value="T_SNARE_dom"/>
</dbReference>
<evidence type="ECO:0000256" key="7">
    <source>
        <dbReference type="ARBA" id="ARBA00023034"/>
    </source>
</evidence>
<dbReference type="GO" id="GO:0005484">
    <property type="term" value="F:SNAP receptor activity"/>
    <property type="evidence" value="ECO:0007669"/>
    <property type="project" value="InterPro"/>
</dbReference>
<dbReference type="InterPro" id="IPR006012">
    <property type="entry name" value="Syntaxin/epimorphin_CS"/>
</dbReference>
<evidence type="ECO:0000256" key="4">
    <source>
        <dbReference type="ARBA" id="ARBA00022692"/>
    </source>
</evidence>
<evidence type="ECO:0000256" key="2">
    <source>
        <dbReference type="ARBA" id="ARBA00009063"/>
    </source>
</evidence>
<evidence type="ECO:0000256" key="3">
    <source>
        <dbReference type="ARBA" id="ARBA00022448"/>
    </source>
</evidence>
<protein>
    <recommendedName>
        <fullName evidence="12">t-SNARE coiled-coil homology domain-containing protein</fullName>
    </recommendedName>
</protein>
<feature type="region of interest" description="Disordered" evidence="10">
    <location>
        <begin position="102"/>
        <end position="134"/>
    </location>
</feature>
<evidence type="ECO:0000256" key="11">
    <source>
        <dbReference type="SAM" id="Phobius"/>
    </source>
</evidence>
<dbReference type="InterPro" id="IPR010989">
    <property type="entry name" value="SNARE"/>
</dbReference>
<dbReference type="GO" id="GO:0006886">
    <property type="term" value="P:intracellular protein transport"/>
    <property type="evidence" value="ECO:0007669"/>
    <property type="project" value="InterPro"/>
</dbReference>
<comment type="subcellular location">
    <subcellularLocation>
        <location evidence="1">Golgi apparatus membrane</location>
        <topology evidence="1">Single-pass type IV membrane protein</topology>
    </subcellularLocation>
</comment>
<dbReference type="EMBL" id="HBDX01006529">
    <property type="protein sequence ID" value="CAD8224853.1"/>
    <property type="molecule type" value="Transcribed_RNA"/>
</dbReference>
<feature type="transmembrane region" description="Helical" evidence="11">
    <location>
        <begin position="207"/>
        <end position="231"/>
    </location>
</feature>
<organism evidence="13">
    <name type="scientific">Ostreococcus sp. 'lucimarinus'</name>
    <dbReference type="NCBI Taxonomy" id="242159"/>
    <lineage>
        <taxon>Eukaryota</taxon>
        <taxon>Viridiplantae</taxon>
        <taxon>Chlorophyta</taxon>
        <taxon>Mamiellophyceae</taxon>
        <taxon>Mamiellales</taxon>
        <taxon>Bathycoccaceae</taxon>
        <taxon>Ostreococcus</taxon>
    </lineage>
</organism>
<dbReference type="PROSITE" id="PS00914">
    <property type="entry name" value="SYNTAXIN"/>
    <property type="match status" value="1"/>
</dbReference>
<dbReference type="InterPro" id="IPR015260">
    <property type="entry name" value="Syntaxin-6/10/61_N"/>
</dbReference>
<dbReference type="GO" id="GO:0048193">
    <property type="term" value="P:Golgi vesicle transport"/>
    <property type="evidence" value="ECO:0007669"/>
    <property type="project" value="InterPro"/>
</dbReference>
<dbReference type="Gene3D" id="1.20.58.90">
    <property type="match status" value="1"/>
</dbReference>
<dbReference type="CDD" id="cd15841">
    <property type="entry name" value="SNARE_Qc"/>
    <property type="match status" value="1"/>
</dbReference>
<evidence type="ECO:0000256" key="8">
    <source>
        <dbReference type="ARBA" id="ARBA00023136"/>
    </source>
</evidence>
<evidence type="ECO:0000256" key="10">
    <source>
        <dbReference type="SAM" id="MobiDB-lite"/>
    </source>
</evidence>